<dbReference type="Proteomes" id="UP000005695">
    <property type="component" value="Unassembled WGS sequence"/>
</dbReference>
<comment type="subcellular location">
    <subcellularLocation>
        <location evidence="2">Cytoplasm</location>
    </subcellularLocation>
</comment>
<dbReference type="GO" id="GO:0008033">
    <property type="term" value="P:tRNA processing"/>
    <property type="evidence" value="ECO:0007669"/>
    <property type="project" value="UniProtKB-KW"/>
</dbReference>
<evidence type="ECO:0000256" key="7">
    <source>
        <dbReference type="ARBA" id="ARBA00022519"/>
    </source>
</evidence>
<feature type="compositionally biased region" description="Low complexity" evidence="18">
    <location>
        <begin position="724"/>
        <end position="740"/>
    </location>
</feature>
<dbReference type="GO" id="GO:0019843">
    <property type="term" value="F:rRNA binding"/>
    <property type="evidence" value="ECO:0007669"/>
    <property type="project" value="UniProtKB-KW"/>
</dbReference>
<dbReference type="InterPro" id="IPR012340">
    <property type="entry name" value="NA-bd_OB-fold"/>
</dbReference>
<dbReference type="PROSITE" id="PS50126">
    <property type="entry name" value="S1"/>
    <property type="match status" value="1"/>
</dbReference>
<dbReference type="Pfam" id="PF00575">
    <property type="entry name" value="S1"/>
    <property type="match status" value="1"/>
</dbReference>
<dbReference type="AlphaFoldDB" id="Q1K0W4"/>
<evidence type="ECO:0000256" key="6">
    <source>
        <dbReference type="ARBA" id="ARBA00022490"/>
    </source>
</evidence>
<feature type="compositionally biased region" description="Low complexity" evidence="18">
    <location>
        <begin position="842"/>
        <end position="854"/>
    </location>
</feature>
<dbReference type="GO" id="GO:0004540">
    <property type="term" value="F:RNA nuclease activity"/>
    <property type="evidence" value="ECO:0007669"/>
    <property type="project" value="InterPro"/>
</dbReference>
<evidence type="ECO:0000256" key="1">
    <source>
        <dbReference type="ARBA" id="ARBA00001946"/>
    </source>
</evidence>
<dbReference type="GO" id="GO:0006364">
    <property type="term" value="P:rRNA processing"/>
    <property type="evidence" value="ECO:0007669"/>
    <property type="project" value="UniProtKB-KW"/>
</dbReference>
<keyword evidence="16" id="KW-0694">RNA-binding</keyword>
<feature type="region of interest" description="Disordered" evidence="18">
    <location>
        <begin position="513"/>
        <end position="952"/>
    </location>
</feature>
<dbReference type="SMART" id="SM00316">
    <property type="entry name" value="S1"/>
    <property type="match status" value="1"/>
</dbReference>
<dbReference type="CDD" id="cd04453">
    <property type="entry name" value="S1_RNase_E"/>
    <property type="match status" value="1"/>
</dbReference>
<comment type="similarity">
    <text evidence="3">Belongs to the RNase E/G family. RNase G subfamily.</text>
</comment>
<feature type="compositionally biased region" description="Basic and acidic residues" evidence="18">
    <location>
        <begin position="921"/>
        <end position="934"/>
    </location>
</feature>
<feature type="compositionally biased region" description="Basic and acidic residues" evidence="18">
    <location>
        <begin position="554"/>
        <end position="566"/>
    </location>
</feature>
<dbReference type="GO" id="GO:0005737">
    <property type="term" value="C:cytoplasm"/>
    <property type="evidence" value="ECO:0007669"/>
    <property type="project" value="UniProtKB-SubCell"/>
</dbReference>
<evidence type="ECO:0000256" key="14">
    <source>
        <dbReference type="ARBA" id="ARBA00022801"/>
    </source>
</evidence>
<keyword evidence="5" id="KW-1003">Cell membrane</keyword>
<feature type="compositionally biased region" description="Low complexity" evidence="18">
    <location>
        <begin position="609"/>
        <end position="631"/>
    </location>
</feature>
<evidence type="ECO:0000256" key="15">
    <source>
        <dbReference type="ARBA" id="ARBA00022842"/>
    </source>
</evidence>
<reference evidence="20" key="2">
    <citation type="submission" date="2006-05" db="EMBL/GenBank/DDBJ databases">
        <title>Sequencing of the draft genome and assembly of Desulfuromonas acetoxidans DSM 684.</title>
        <authorList>
            <consortium name="US DOE Joint Genome Institute (JGI-PGF)"/>
            <person name="Copeland A."/>
            <person name="Lucas S."/>
            <person name="Lapidus A."/>
            <person name="Barry K."/>
            <person name="Detter J.C."/>
            <person name="Glavina del Rio T."/>
            <person name="Hammon N."/>
            <person name="Israni S."/>
            <person name="Dalin E."/>
            <person name="Tice H."/>
            <person name="Bruce D."/>
            <person name="Pitluck S."/>
            <person name="Richardson P."/>
        </authorList>
    </citation>
    <scope>NUCLEOTIDE SEQUENCE [LARGE SCALE GENOMIC DNA]</scope>
    <source>
        <strain evidence="20">DSM 684</strain>
    </source>
</reference>
<evidence type="ECO:0000256" key="8">
    <source>
        <dbReference type="ARBA" id="ARBA00022552"/>
    </source>
</evidence>
<dbReference type="PANTHER" id="PTHR30001:SF1">
    <property type="entry name" value="RIBONUCLEASE E_G-LIKE PROTEIN, CHLOROPLASTIC"/>
    <property type="match status" value="1"/>
</dbReference>
<comment type="cofactor">
    <cofactor evidence="1">
        <name>Mg(2+)</name>
        <dbReference type="ChEBI" id="CHEBI:18420"/>
    </cofactor>
</comment>
<feature type="compositionally biased region" description="Basic residues" evidence="18">
    <location>
        <begin position="862"/>
        <end position="871"/>
    </location>
</feature>
<dbReference type="Gene3D" id="2.40.50.140">
    <property type="entry name" value="Nucleic acid-binding proteins"/>
    <property type="match status" value="1"/>
</dbReference>
<evidence type="ECO:0000256" key="11">
    <source>
        <dbReference type="ARBA" id="ARBA00022723"/>
    </source>
</evidence>
<evidence type="ECO:0000256" key="2">
    <source>
        <dbReference type="ARBA" id="ARBA00004496"/>
    </source>
</evidence>
<evidence type="ECO:0000256" key="16">
    <source>
        <dbReference type="ARBA" id="ARBA00022884"/>
    </source>
</evidence>
<feature type="compositionally biased region" description="Low complexity" evidence="18">
    <location>
        <begin position="757"/>
        <end position="770"/>
    </location>
</feature>
<feature type="compositionally biased region" description="Polar residues" evidence="18">
    <location>
        <begin position="680"/>
        <end position="701"/>
    </location>
</feature>
<proteinExistence type="inferred from homology"/>
<keyword evidence="13" id="KW-0255">Endonuclease</keyword>
<evidence type="ECO:0000259" key="19">
    <source>
        <dbReference type="PROSITE" id="PS50126"/>
    </source>
</evidence>
<comment type="caution">
    <text evidence="20">The sequence shown here is derived from an EMBL/GenBank/DDBJ whole genome shotgun (WGS) entry which is preliminary data.</text>
</comment>
<evidence type="ECO:0000256" key="9">
    <source>
        <dbReference type="ARBA" id="ARBA00022694"/>
    </source>
</evidence>
<evidence type="ECO:0000256" key="17">
    <source>
        <dbReference type="ARBA" id="ARBA00023136"/>
    </source>
</evidence>
<feature type="compositionally biased region" description="Basic residues" evidence="18">
    <location>
        <begin position="567"/>
        <end position="582"/>
    </location>
</feature>
<evidence type="ECO:0000256" key="10">
    <source>
        <dbReference type="ARBA" id="ARBA00022722"/>
    </source>
</evidence>
<name>Q1K0W4_DESA6</name>
<dbReference type="InterPro" id="IPR004659">
    <property type="entry name" value="RNase_E/G"/>
</dbReference>
<dbReference type="Pfam" id="PF20833">
    <property type="entry name" value="RNase_E_G_Thio"/>
    <property type="match status" value="1"/>
</dbReference>
<evidence type="ECO:0000313" key="21">
    <source>
        <dbReference type="Proteomes" id="UP000005695"/>
    </source>
</evidence>
<dbReference type="Gene3D" id="3.40.1260.20">
    <property type="entry name" value="Ribonuclease E, catalytic domain"/>
    <property type="match status" value="1"/>
</dbReference>
<feature type="domain" description="S1 motif" evidence="19">
    <location>
        <begin position="57"/>
        <end position="140"/>
    </location>
</feature>
<protein>
    <recommendedName>
        <fullName evidence="4">Ribonuclease G</fullName>
    </recommendedName>
</protein>
<dbReference type="InterPro" id="IPR048583">
    <property type="entry name" value="RNase_E_G_thioredoxin-like"/>
</dbReference>
<feature type="compositionally biased region" description="Basic residues" evidence="18">
    <location>
        <begin position="657"/>
        <end position="672"/>
    </location>
</feature>
<keyword evidence="11" id="KW-0479">Metal-binding</keyword>
<gene>
    <name evidence="20" type="ORF">Dace_1708</name>
</gene>
<evidence type="ECO:0000256" key="5">
    <source>
        <dbReference type="ARBA" id="ARBA00022475"/>
    </source>
</evidence>
<feature type="compositionally biased region" description="Basic residues" evidence="18">
    <location>
        <begin position="786"/>
        <end position="797"/>
    </location>
</feature>
<evidence type="ECO:0000256" key="3">
    <source>
        <dbReference type="ARBA" id="ARBA00005663"/>
    </source>
</evidence>
<feature type="compositionally biased region" description="Basic and acidic residues" evidence="18">
    <location>
        <begin position="772"/>
        <end position="785"/>
    </location>
</feature>
<keyword evidence="8" id="KW-0698">rRNA processing</keyword>
<feature type="compositionally biased region" description="Basic and acidic residues" evidence="18">
    <location>
        <begin position="875"/>
        <end position="892"/>
    </location>
</feature>
<feature type="compositionally biased region" description="Basic and acidic residues" evidence="18">
    <location>
        <begin position="902"/>
        <end position="914"/>
    </location>
</feature>
<keyword evidence="10" id="KW-0540">Nuclease</keyword>
<reference evidence="20" key="1">
    <citation type="submission" date="2006-05" db="EMBL/GenBank/DDBJ databases">
        <title>Annotation of the draft genome assembly of Desulfuromonas acetoxidans DSM 684.</title>
        <authorList>
            <consortium name="US DOE Joint Genome Institute (JGI-ORNL)"/>
            <person name="Larimer F."/>
            <person name="Land M."/>
            <person name="Hauser L."/>
        </authorList>
    </citation>
    <scope>NUCLEOTIDE SEQUENCE [LARGE SCALE GENOMIC DNA]</scope>
    <source>
        <strain evidence="20">DSM 684</strain>
    </source>
</reference>
<organism evidence="20 21">
    <name type="scientific">Desulfuromonas acetoxidans (strain DSM 684 / 11070)</name>
    <dbReference type="NCBI Taxonomy" id="281689"/>
    <lineage>
        <taxon>Bacteria</taxon>
        <taxon>Pseudomonadati</taxon>
        <taxon>Thermodesulfobacteriota</taxon>
        <taxon>Desulfuromonadia</taxon>
        <taxon>Desulfuromonadales</taxon>
        <taxon>Desulfuromonadaceae</taxon>
        <taxon>Desulfuromonas</taxon>
    </lineage>
</organism>
<feature type="compositionally biased region" description="Low complexity" evidence="18">
    <location>
        <begin position="798"/>
        <end position="815"/>
    </location>
</feature>
<evidence type="ECO:0000256" key="18">
    <source>
        <dbReference type="SAM" id="MobiDB-lite"/>
    </source>
</evidence>
<evidence type="ECO:0000313" key="20">
    <source>
        <dbReference type="EMBL" id="EAT16244.1"/>
    </source>
</evidence>
<dbReference type="EMBL" id="AAEW02000006">
    <property type="protein sequence ID" value="EAT16244.1"/>
    <property type="molecule type" value="Genomic_DNA"/>
</dbReference>
<keyword evidence="9" id="KW-0819">tRNA processing</keyword>
<keyword evidence="15" id="KW-0460">Magnesium</keyword>
<dbReference type="SUPFAM" id="SSF50249">
    <property type="entry name" value="Nucleic acid-binding proteins"/>
    <property type="match status" value="1"/>
</dbReference>
<dbReference type="InterPro" id="IPR019307">
    <property type="entry name" value="RNA-bd_AU-1/RNase_E/G"/>
</dbReference>
<dbReference type="InterPro" id="IPR003029">
    <property type="entry name" value="S1_domain"/>
</dbReference>
<sequence>MTSPTLFATNNAFKRSCMSKKMLINATLPEEDRVAIVEDGILTELDIESAGHQQTKGNIYKGEVIRVEQGLQAAFIDYGAQRPGFLQIGEIHPSLYPKRDDEGQSNRRPPITEILKRGQQILVQVVKEERGTKGAALTTEVSLPGRYMVLIPQSSSRGISRKIDNDHVRKEIKNTLSSLELPDNMGYIIRTAAIDQPPEELKRDFDYLLNTYNSIVSHSEKAKAPALIYQESNLVLRSIRDYFSPEIDEVLIDDREVFQEARDFFKAVMPEYMPLVKLHQERRPIFARYQIEEQISHLSSNTVNLPSGGSIVLDQTEALVAIDVNSGKMGGEQDVEATAHRVNLEAAIEVARQLRLRDMGGLIVIDFIDMRQRRNAREVEKALKNALKIDKARVTVGRISHQFGLLEMSRQRIKANLGEGSYNMCPHCQGSGRIRSDESRSIALLRRIQAGTAKGHIEAVVCTAALDTANYLLNNKRRELYDLEQRYKLIIEIKGDPGYLPEQVDIEFVKQSREQRQENRNDQGPLVDTDLSERANIEVVLPDASSAEQGDQENAQKEEKDEEAPRKSSRRRRRSNRRRNDRNRRSEETNDETAADVSQSDADQDQDKAAQTQAPQQSEAPSQPEQPPIAEKSSEPEPQENTPKSGENSEETDKAKAPRKPARRRPARKKAPAKQDEQTEQPSSEENAAAGSSQPTVSTASEPAESDAKDEEKPKRRAPRRKPAATSAATEAKTENATTEVTEETKPAPRRRRATRKTTTADTTTTAEAATETDKKSTEASEKKAAPAKRTTRRKTTTKAAPSSQTTEPESTQTDDTADKPEKKPVRRRRTTAKKATEKAAETTTEQPAETTAEGAEETPKKKTTRRRTTTTKKAVNDTEKTAETGETAEKKPTRRRTTRKTTTEKAAEEETPKKTARSKKSTEKAAEEGEEKPKRRAPRKKKVEPAPETDV</sequence>
<keyword evidence="7" id="KW-0997">Cell inner membrane</keyword>
<dbReference type="Pfam" id="PF10150">
    <property type="entry name" value="RNase_E_G"/>
    <property type="match status" value="1"/>
</dbReference>
<accession>Q1K0W4</accession>
<keyword evidence="17" id="KW-0472">Membrane</keyword>
<dbReference type="NCBIfam" id="TIGR00757">
    <property type="entry name" value="RNaseEG"/>
    <property type="match status" value="1"/>
</dbReference>
<evidence type="ECO:0000256" key="12">
    <source>
        <dbReference type="ARBA" id="ARBA00022730"/>
    </source>
</evidence>
<keyword evidence="12" id="KW-0699">rRNA-binding</keyword>
<keyword evidence="6" id="KW-0963">Cytoplasm</keyword>
<keyword evidence="14" id="KW-0378">Hydrolase</keyword>
<keyword evidence="21" id="KW-1185">Reference proteome</keyword>
<evidence type="ECO:0000256" key="13">
    <source>
        <dbReference type="ARBA" id="ARBA00022759"/>
    </source>
</evidence>
<dbReference type="GO" id="GO:0004519">
    <property type="term" value="F:endonuclease activity"/>
    <property type="evidence" value="ECO:0007669"/>
    <property type="project" value="UniProtKB-KW"/>
</dbReference>
<evidence type="ECO:0000256" key="4">
    <source>
        <dbReference type="ARBA" id="ARBA00017719"/>
    </source>
</evidence>
<dbReference type="PANTHER" id="PTHR30001">
    <property type="entry name" value="RIBONUCLEASE"/>
    <property type="match status" value="1"/>
</dbReference>
<dbReference type="GO" id="GO:0046872">
    <property type="term" value="F:metal ion binding"/>
    <property type="evidence" value="ECO:0007669"/>
    <property type="project" value="UniProtKB-KW"/>
</dbReference>
<dbReference type="GO" id="GO:0016787">
    <property type="term" value="F:hydrolase activity"/>
    <property type="evidence" value="ECO:0007669"/>
    <property type="project" value="UniProtKB-KW"/>
</dbReference>